<keyword evidence="1" id="KW-0812">Transmembrane</keyword>
<sequence>MSLTRAILIVSWCLSLATLHGVVAIALGYVMPRNGGVVESQRLFVMAVAGASLLSAVLALMAIFYVKALWGVMVLAIVSAGLFFYGMIEYALPFNLLVLGALAAQFIFSRFAIGLNAIDNPGKPRINPSEEF</sequence>
<comment type="caution">
    <text evidence="2">The sequence shown here is derived from an EMBL/GenBank/DDBJ whole genome shotgun (WGS) entry which is preliminary data.</text>
</comment>
<feature type="transmembrane region" description="Helical" evidence="1">
    <location>
        <begin position="68"/>
        <end position="88"/>
    </location>
</feature>
<reference evidence="2 3" key="1">
    <citation type="journal article" date="2014" name="Antonie Van Leeuwenhoek">
        <title>Hyphomonas beringensis sp. nov. and Hyphomonas chukchiensis sp. nov., isolated from surface seawater of the Bering Sea and Chukchi Sea.</title>
        <authorList>
            <person name="Li C."/>
            <person name="Lai Q."/>
            <person name="Li G."/>
            <person name="Dong C."/>
            <person name="Wang J."/>
            <person name="Liao Y."/>
            <person name="Shao Z."/>
        </authorList>
    </citation>
    <scope>NUCLEOTIDE SEQUENCE [LARGE SCALE GENOMIC DNA]</scope>
    <source>
        <strain evidence="2 3">PS728</strain>
    </source>
</reference>
<dbReference type="STRING" id="1280954.HPO_13842"/>
<keyword evidence="1" id="KW-1133">Transmembrane helix</keyword>
<proteinExistence type="predicted"/>
<organism evidence="2 3">
    <name type="scientific">Hyphomonas polymorpha PS728</name>
    <dbReference type="NCBI Taxonomy" id="1280954"/>
    <lineage>
        <taxon>Bacteria</taxon>
        <taxon>Pseudomonadati</taxon>
        <taxon>Pseudomonadota</taxon>
        <taxon>Alphaproteobacteria</taxon>
        <taxon>Hyphomonadales</taxon>
        <taxon>Hyphomonadaceae</taxon>
        <taxon>Hyphomonas</taxon>
    </lineage>
</organism>
<dbReference type="RefSeq" id="WP_035600022.1">
    <property type="nucleotide sequence ID" value="NZ_ARYM01000016.1"/>
</dbReference>
<feature type="transmembrane region" description="Helical" evidence="1">
    <location>
        <begin position="7"/>
        <end position="31"/>
    </location>
</feature>
<gene>
    <name evidence="2" type="ORF">HPO_13842</name>
</gene>
<dbReference type="EMBL" id="ARYM01000016">
    <property type="protein sequence ID" value="KCZ97752.1"/>
    <property type="molecule type" value="Genomic_DNA"/>
</dbReference>
<dbReference type="AlphaFoldDB" id="A0A062VE86"/>
<feature type="transmembrane region" description="Helical" evidence="1">
    <location>
        <begin position="94"/>
        <end position="118"/>
    </location>
</feature>
<keyword evidence="1" id="KW-0472">Membrane</keyword>
<feature type="transmembrane region" description="Helical" evidence="1">
    <location>
        <begin position="43"/>
        <end position="61"/>
    </location>
</feature>
<dbReference type="PATRIC" id="fig|1280954.3.peg.2803"/>
<evidence type="ECO:0000313" key="2">
    <source>
        <dbReference type="EMBL" id="KCZ97752.1"/>
    </source>
</evidence>
<evidence type="ECO:0000256" key="1">
    <source>
        <dbReference type="SAM" id="Phobius"/>
    </source>
</evidence>
<protein>
    <submittedName>
        <fullName evidence="2">Uncharacterized protein</fullName>
    </submittedName>
</protein>
<name>A0A062VE86_9PROT</name>
<accession>A0A062VE86</accession>
<keyword evidence="3" id="KW-1185">Reference proteome</keyword>
<evidence type="ECO:0000313" key="3">
    <source>
        <dbReference type="Proteomes" id="UP000027100"/>
    </source>
</evidence>
<dbReference type="Proteomes" id="UP000027100">
    <property type="component" value="Unassembled WGS sequence"/>
</dbReference>
<dbReference type="OrthoDB" id="9922142at2"/>